<feature type="transmembrane region" description="Helical" evidence="1">
    <location>
        <begin position="21"/>
        <end position="39"/>
    </location>
</feature>
<dbReference type="AlphaFoldDB" id="A0A2I1XC15"/>
<comment type="caution">
    <text evidence="2">The sequence shown here is derived from an EMBL/GenBank/DDBJ whole genome shotgun (WGS) entry which is preliminary data.</text>
</comment>
<organism evidence="2 3">
    <name type="scientific">Neisseria sicca</name>
    <dbReference type="NCBI Taxonomy" id="490"/>
    <lineage>
        <taxon>Bacteria</taxon>
        <taxon>Pseudomonadati</taxon>
        <taxon>Pseudomonadota</taxon>
        <taxon>Betaproteobacteria</taxon>
        <taxon>Neisseriales</taxon>
        <taxon>Neisseriaceae</taxon>
        <taxon>Neisseria</taxon>
    </lineage>
</organism>
<name>A0A2I1XC15_NEISI</name>
<protein>
    <submittedName>
        <fullName evidence="2">Uncharacterized protein</fullName>
    </submittedName>
</protein>
<evidence type="ECO:0000313" key="2">
    <source>
        <dbReference type="EMBL" id="PLA40170.1"/>
    </source>
</evidence>
<keyword evidence="1" id="KW-1133">Transmembrane helix</keyword>
<keyword evidence="1" id="KW-0472">Membrane</keyword>
<feature type="transmembrane region" description="Helical" evidence="1">
    <location>
        <begin position="45"/>
        <end position="64"/>
    </location>
</feature>
<feature type="transmembrane region" description="Helical" evidence="1">
    <location>
        <begin position="183"/>
        <end position="205"/>
    </location>
</feature>
<keyword evidence="1" id="KW-0812">Transmembrane</keyword>
<sequence>MFNQGNLKMEKSENVNTRKPLHSSLFWLCFVLFVIPIIFRFKSIYCSNIIALIAIFIPSFYNGYLPELYNWSLKTKPKSETAEEIQKKLKEKETKRIHNTEFKDALKNWSEYNLQVIFFSVVIFIAQNINIQEKNLNINDTNLFWLFVQICLYSTIFSRIKIKQIEEARLNDNQKDHIKKVNNYNCFLLFFSTILGLFVITLPLLPSQICICYLNYVSYAMLFMTYCNQFKIELFHSSLRVLNKKG</sequence>
<proteinExistence type="predicted"/>
<accession>A0A2I1XC15</accession>
<feature type="transmembrane region" description="Helical" evidence="1">
    <location>
        <begin position="112"/>
        <end position="131"/>
    </location>
</feature>
<feature type="transmembrane region" description="Helical" evidence="1">
    <location>
        <begin position="143"/>
        <end position="162"/>
    </location>
</feature>
<gene>
    <name evidence="2" type="ORF">CYK00_06875</name>
</gene>
<evidence type="ECO:0000256" key="1">
    <source>
        <dbReference type="SAM" id="Phobius"/>
    </source>
</evidence>
<reference evidence="2 3" key="1">
    <citation type="submission" date="2017-12" db="EMBL/GenBank/DDBJ databases">
        <title>Phylogenetic diversity of female urinary microbiome.</title>
        <authorList>
            <person name="Thomas-White K."/>
            <person name="Wolfe A.J."/>
        </authorList>
    </citation>
    <scope>NUCLEOTIDE SEQUENCE [LARGE SCALE GENOMIC DNA]</scope>
    <source>
        <strain evidence="2 3">UMB0321</strain>
    </source>
</reference>
<dbReference type="Proteomes" id="UP000234767">
    <property type="component" value="Unassembled WGS sequence"/>
</dbReference>
<dbReference type="EMBL" id="PKJO01000007">
    <property type="protein sequence ID" value="PLA40170.1"/>
    <property type="molecule type" value="Genomic_DNA"/>
</dbReference>
<evidence type="ECO:0000313" key="3">
    <source>
        <dbReference type="Proteomes" id="UP000234767"/>
    </source>
</evidence>